<organism evidence="3 4">
    <name type="scientific">Tepidicella xavieri</name>
    <dbReference type="NCBI Taxonomy" id="360241"/>
    <lineage>
        <taxon>Bacteria</taxon>
        <taxon>Pseudomonadati</taxon>
        <taxon>Pseudomonadota</taxon>
        <taxon>Betaproteobacteria</taxon>
        <taxon>Burkholderiales</taxon>
        <taxon>Tepidicella</taxon>
    </lineage>
</organism>
<dbReference type="SUPFAM" id="SSF48452">
    <property type="entry name" value="TPR-like"/>
    <property type="match status" value="1"/>
</dbReference>
<dbReference type="SMART" id="SM00028">
    <property type="entry name" value="TPR"/>
    <property type="match status" value="3"/>
</dbReference>
<sequence length="190" mass="20569">MSTHTLSAPLPRLWTTRLAAPLIALAALAGALASPAALGQDAPYDRVQRLIQAGEWTAAMTEAESWLSQNPRDPQMRFMQGVIQQQRGEADAALATFLELTRSYPELPEPHNNLAVLHAAAGRLGEAREALEMAIRLNPQYAIAHRNLGDVYLRLAENAFRAALSHAPGLPDASRKLQAVEQLLAAPASR</sequence>
<dbReference type="Gene3D" id="1.25.40.10">
    <property type="entry name" value="Tetratricopeptide repeat domain"/>
    <property type="match status" value="1"/>
</dbReference>
<dbReference type="Proteomes" id="UP000295510">
    <property type="component" value="Unassembled WGS sequence"/>
</dbReference>
<keyword evidence="2" id="KW-0732">Signal</keyword>
<dbReference type="EMBL" id="SNYL01000002">
    <property type="protein sequence ID" value="TDQ44868.1"/>
    <property type="molecule type" value="Genomic_DNA"/>
</dbReference>
<comment type="caution">
    <text evidence="3">The sequence shown here is derived from an EMBL/GenBank/DDBJ whole genome shotgun (WGS) entry which is preliminary data.</text>
</comment>
<dbReference type="Pfam" id="PF13414">
    <property type="entry name" value="TPR_11"/>
    <property type="match status" value="1"/>
</dbReference>
<evidence type="ECO:0000313" key="4">
    <source>
        <dbReference type="Proteomes" id="UP000295510"/>
    </source>
</evidence>
<keyword evidence="1" id="KW-0802">TPR repeat</keyword>
<evidence type="ECO:0000256" key="1">
    <source>
        <dbReference type="PROSITE-ProRule" id="PRU00339"/>
    </source>
</evidence>
<proteinExistence type="predicted"/>
<dbReference type="Pfam" id="PF13432">
    <property type="entry name" value="TPR_16"/>
    <property type="match status" value="1"/>
</dbReference>
<feature type="signal peptide" evidence="2">
    <location>
        <begin position="1"/>
        <end position="39"/>
    </location>
</feature>
<reference evidence="3 4" key="1">
    <citation type="submission" date="2019-03" db="EMBL/GenBank/DDBJ databases">
        <title>Genomic Encyclopedia of Type Strains, Phase IV (KMG-IV): sequencing the most valuable type-strain genomes for metagenomic binning, comparative biology and taxonomic classification.</title>
        <authorList>
            <person name="Goeker M."/>
        </authorList>
    </citation>
    <scope>NUCLEOTIDE SEQUENCE [LARGE SCALE GENOMIC DNA]</scope>
    <source>
        <strain evidence="3 4">DSM 19605</strain>
    </source>
</reference>
<feature type="chain" id="PRO_5020259556" evidence="2">
    <location>
        <begin position="40"/>
        <end position="190"/>
    </location>
</feature>
<dbReference type="InterPro" id="IPR011990">
    <property type="entry name" value="TPR-like_helical_dom_sf"/>
</dbReference>
<keyword evidence="4" id="KW-1185">Reference proteome</keyword>
<name>A0A4R6UDS6_9BURK</name>
<protein>
    <submittedName>
        <fullName evidence="3">Tetratricopeptide repeat protein</fullName>
    </submittedName>
</protein>
<feature type="repeat" description="TPR" evidence="1">
    <location>
        <begin position="108"/>
        <end position="141"/>
    </location>
</feature>
<evidence type="ECO:0000313" key="3">
    <source>
        <dbReference type="EMBL" id="TDQ44868.1"/>
    </source>
</evidence>
<gene>
    <name evidence="3" type="ORF">DFR43_102216</name>
</gene>
<dbReference type="AlphaFoldDB" id="A0A4R6UDS6"/>
<accession>A0A4R6UDS6</accession>
<dbReference type="RefSeq" id="WP_211338584.1">
    <property type="nucleotide sequence ID" value="NZ_SNYL01000002.1"/>
</dbReference>
<dbReference type="InterPro" id="IPR019734">
    <property type="entry name" value="TPR_rpt"/>
</dbReference>
<evidence type="ECO:0000256" key="2">
    <source>
        <dbReference type="SAM" id="SignalP"/>
    </source>
</evidence>
<dbReference type="PROSITE" id="PS50005">
    <property type="entry name" value="TPR"/>
    <property type="match status" value="1"/>
</dbReference>